<protein>
    <submittedName>
        <fullName evidence="2">Uncharacterized protein</fullName>
    </submittedName>
</protein>
<keyword evidence="1" id="KW-1133">Transmembrane helix</keyword>
<evidence type="ECO:0000256" key="1">
    <source>
        <dbReference type="SAM" id="Phobius"/>
    </source>
</evidence>
<dbReference type="EMBL" id="JAVIZN010000002">
    <property type="protein sequence ID" value="MDR6207887.1"/>
    <property type="molecule type" value="Genomic_DNA"/>
</dbReference>
<feature type="transmembrane region" description="Helical" evidence="1">
    <location>
        <begin position="12"/>
        <end position="34"/>
    </location>
</feature>
<dbReference type="RefSeq" id="WP_310034922.1">
    <property type="nucleotide sequence ID" value="NZ_JAVIZN010000002.1"/>
</dbReference>
<accession>A0ABD5CRQ4</accession>
<proteinExistence type="predicted"/>
<dbReference type="AlphaFoldDB" id="A0ABD5CRQ4"/>
<feature type="transmembrane region" description="Helical" evidence="1">
    <location>
        <begin position="46"/>
        <end position="69"/>
    </location>
</feature>
<organism evidence="2 3">
    <name type="scientific">Paraburkholderia graminis</name>
    <dbReference type="NCBI Taxonomy" id="60548"/>
    <lineage>
        <taxon>Bacteria</taxon>
        <taxon>Pseudomonadati</taxon>
        <taxon>Pseudomonadota</taxon>
        <taxon>Betaproteobacteria</taxon>
        <taxon>Burkholderiales</taxon>
        <taxon>Burkholderiaceae</taxon>
        <taxon>Paraburkholderia</taxon>
    </lineage>
</organism>
<comment type="caution">
    <text evidence="2">The sequence shown here is derived from an EMBL/GenBank/DDBJ whole genome shotgun (WGS) entry which is preliminary data.</text>
</comment>
<keyword evidence="1" id="KW-0472">Membrane</keyword>
<evidence type="ECO:0000313" key="3">
    <source>
        <dbReference type="Proteomes" id="UP001245184"/>
    </source>
</evidence>
<evidence type="ECO:0000313" key="2">
    <source>
        <dbReference type="EMBL" id="MDR6207887.1"/>
    </source>
</evidence>
<reference evidence="2 3" key="1">
    <citation type="submission" date="2023-08" db="EMBL/GenBank/DDBJ databases">
        <title>Genome sequencing of plant associated microbes to promote plant fitness in Sorghum bicolor and Oryza sativa.</title>
        <authorList>
            <person name="Coleman-Derr D."/>
        </authorList>
    </citation>
    <scope>NUCLEOTIDE SEQUENCE [LARGE SCALE GENOMIC DNA]</scope>
    <source>
        <strain evidence="2 3">SLBN-33</strain>
    </source>
</reference>
<keyword evidence="1" id="KW-0812">Transmembrane</keyword>
<gene>
    <name evidence="2" type="ORF">QF025_006607</name>
</gene>
<dbReference type="Proteomes" id="UP001245184">
    <property type="component" value="Unassembled WGS sequence"/>
</dbReference>
<name>A0ABD5CRQ4_9BURK</name>
<sequence>MKRDTVGIARAYLKAAGVAAMVMQAGVLISMEIFGANEAAFDTLQFRLWVGGAILASVLTVRLVSYVVFVRMNPTFVVQTGAYGDILTHGKWSPVLRLLLRLHFAFTGATRQRSSTICSPDY</sequence>